<evidence type="ECO:0000313" key="1">
    <source>
        <dbReference type="EMBL" id="MDU0200177.1"/>
    </source>
</evidence>
<sequence length="56" mass="6326">MIGVWIVLGIILLLGVVAFINAKYGAVVKERQEQKGREQYEKALAAKEQKRQAKLK</sequence>
<organism evidence="1 2">
    <name type="scientific">Paenibacillus violae</name>
    <dbReference type="NCBI Taxonomy" id="3077234"/>
    <lineage>
        <taxon>Bacteria</taxon>
        <taxon>Bacillati</taxon>
        <taxon>Bacillota</taxon>
        <taxon>Bacilli</taxon>
        <taxon>Bacillales</taxon>
        <taxon>Paenibacillaceae</taxon>
        <taxon>Paenibacillus</taxon>
    </lineage>
</organism>
<reference evidence="1 2" key="1">
    <citation type="submission" date="2023-10" db="EMBL/GenBank/DDBJ databases">
        <title>Paenibacillus strain PFR10 Genome sequencing and assembly.</title>
        <authorList>
            <person name="Kim I."/>
        </authorList>
    </citation>
    <scope>NUCLEOTIDE SEQUENCE [LARGE SCALE GENOMIC DNA]</scope>
    <source>
        <strain evidence="1 2">PFR10</strain>
    </source>
</reference>
<proteinExistence type="predicted"/>
<comment type="caution">
    <text evidence="1">The sequence shown here is derived from an EMBL/GenBank/DDBJ whole genome shotgun (WGS) entry which is preliminary data.</text>
</comment>
<name>A0ABU3R7C0_9BACL</name>
<gene>
    <name evidence="1" type="ORF">RQP52_03695</name>
</gene>
<evidence type="ECO:0000313" key="2">
    <source>
        <dbReference type="Proteomes" id="UP001260980"/>
    </source>
</evidence>
<dbReference type="RefSeq" id="WP_315949551.1">
    <property type="nucleotide sequence ID" value="NZ_JAWCUD010000001.1"/>
</dbReference>
<dbReference type="Proteomes" id="UP001260980">
    <property type="component" value="Unassembled WGS sequence"/>
</dbReference>
<protein>
    <submittedName>
        <fullName evidence="1">Uncharacterized protein</fullName>
    </submittedName>
</protein>
<dbReference type="EMBL" id="JAWCUD010000001">
    <property type="protein sequence ID" value="MDU0200177.1"/>
    <property type="molecule type" value="Genomic_DNA"/>
</dbReference>
<keyword evidence="2" id="KW-1185">Reference proteome</keyword>
<accession>A0ABU3R7C0</accession>